<sequence length="318" mass="34652">MTQSIVRWGILGLAKIALDQVIPAIHLSQRGTVAAVASLSGKRLSGYGDVRHHDSYEALLADAEVDAIYIPLPNNMHVEWTEKALRAGKHVLCEKPLAWNVAGIDRLIAAEAETGKLAAEAFMVAHHPQWDHVAGLIAQGAIGQLAHIEGVFTYFNDDAGNIRNQAALEGGALGDIGVYPVITARLATGQEPLRASARAVMQDGVDLTTHALLDFDGFTMSFYCSMRMIRHQFMRFHGTDGVIEVPTPFNPPDYDAARVILRRRDESIEQRFPTAMQYVAQADAFHASVLDNAPYPFPLSASRANQSVLDMIRESAAG</sequence>
<comment type="similarity">
    <text evidence="1">Belongs to the Gfo/Idh/MocA family.</text>
</comment>
<feature type="domain" description="GFO/IDH/MocA-like oxidoreductase" evidence="4">
    <location>
        <begin position="133"/>
        <end position="244"/>
    </location>
</feature>
<dbReference type="Gene3D" id="3.30.360.10">
    <property type="entry name" value="Dihydrodipicolinate Reductase, domain 2"/>
    <property type="match status" value="1"/>
</dbReference>
<reference evidence="5 6" key="1">
    <citation type="submission" date="2018-03" db="EMBL/GenBank/DDBJ databases">
        <authorList>
            <person name="Keele B.F."/>
        </authorList>
    </citation>
    <scope>NUCLEOTIDE SEQUENCE [LARGE SCALE GENOMIC DNA]</scope>
    <source>
        <strain evidence="5 6">CeCT 8812</strain>
    </source>
</reference>
<name>A0A2R8ADL2_9RHOB</name>
<feature type="domain" description="Gfo/Idh/MocA-like oxidoreductase N-terminal" evidence="3">
    <location>
        <begin position="6"/>
        <end position="119"/>
    </location>
</feature>
<evidence type="ECO:0000256" key="2">
    <source>
        <dbReference type="ARBA" id="ARBA00023002"/>
    </source>
</evidence>
<dbReference type="Proteomes" id="UP000244932">
    <property type="component" value="Unassembled WGS sequence"/>
</dbReference>
<dbReference type="InterPro" id="IPR055170">
    <property type="entry name" value="GFO_IDH_MocA-like_dom"/>
</dbReference>
<protein>
    <submittedName>
        <fullName evidence="5">Glucose--fructose oxidoreductase</fullName>
        <ecNumber evidence="5">1.1.99.28</ecNumber>
    </submittedName>
</protein>
<dbReference type="EC" id="1.1.99.28" evidence="5"/>
<dbReference type="SUPFAM" id="SSF55347">
    <property type="entry name" value="Glyceraldehyde-3-phosphate dehydrogenase-like, C-terminal domain"/>
    <property type="match status" value="1"/>
</dbReference>
<dbReference type="GO" id="GO:0000166">
    <property type="term" value="F:nucleotide binding"/>
    <property type="evidence" value="ECO:0007669"/>
    <property type="project" value="InterPro"/>
</dbReference>
<organism evidence="5 6">
    <name type="scientific">Pontivivens insulae</name>
    <dbReference type="NCBI Taxonomy" id="1639689"/>
    <lineage>
        <taxon>Bacteria</taxon>
        <taxon>Pseudomonadati</taxon>
        <taxon>Pseudomonadota</taxon>
        <taxon>Alphaproteobacteria</taxon>
        <taxon>Rhodobacterales</taxon>
        <taxon>Paracoccaceae</taxon>
        <taxon>Pontivivens</taxon>
    </lineage>
</organism>
<dbReference type="AlphaFoldDB" id="A0A2R8ADL2"/>
<dbReference type="Pfam" id="PF22725">
    <property type="entry name" value="GFO_IDH_MocA_C3"/>
    <property type="match status" value="1"/>
</dbReference>
<accession>A0A2R8ADL2</accession>
<dbReference type="Gene3D" id="3.40.50.720">
    <property type="entry name" value="NAD(P)-binding Rossmann-like Domain"/>
    <property type="match status" value="1"/>
</dbReference>
<dbReference type="InterPro" id="IPR036291">
    <property type="entry name" value="NAD(P)-bd_dom_sf"/>
</dbReference>
<dbReference type="SUPFAM" id="SSF51735">
    <property type="entry name" value="NAD(P)-binding Rossmann-fold domains"/>
    <property type="match status" value="1"/>
</dbReference>
<keyword evidence="6" id="KW-1185">Reference proteome</keyword>
<evidence type="ECO:0000259" key="3">
    <source>
        <dbReference type="Pfam" id="PF01408"/>
    </source>
</evidence>
<dbReference type="InterPro" id="IPR000683">
    <property type="entry name" value="Gfo/Idh/MocA-like_OxRdtase_N"/>
</dbReference>
<dbReference type="EMBL" id="OMKW01000003">
    <property type="protein sequence ID" value="SPF30327.1"/>
    <property type="molecule type" value="Genomic_DNA"/>
</dbReference>
<proteinExistence type="inferred from homology"/>
<dbReference type="InterPro" id="IPR050984">
    <property type="entry name" value="Gfo/Idh/MocA_domain"/>
</dbReference>
<dbReference type="PANTHER" id="PTHR22604">
    <property type="entry name" value="OXIDOREDUCTASES"/>
    <property type="match status" value="1"/>
</dbReference>
<evidence type="ECO:0000256" key="1">
    <source>
        <dbReference type="ARBA" id="ARBA00010928"/>
    </source>
</evidence>
<evidence type="ECO:0000259" key="4">
    <source>
        <dbReference type="Pfam" id="PF22725"/>
    </source>
</evidence>
<evidence type="ECO:0000313" key="6">
    <source>
        <dbReference type="Proteomes" id="UP000244932"/>
    </source>
</evidence>
<dbReference type="OrthoDB" id="9792935at2"/>
<gene>
    <name evidence="5" type="primary">gfo_2</name>
    <name evidence="5" type="ORF">POI8812_02663</name>
</gene>
<dbReference type="GO" id="GO:0047061">
    <property type="term" value="F:glucose-fructose oxidoreductase activity"/>
    <property type="evidence" value="ECO:0007669"/>
    <property type="project" value="UniProtKB-EC"/>
</dbReference>
<keyword evidence="2 5" id="KW-0560">Oxidoreductase</keyword>
<dbReference type="RefSeq" id="WP_108783022.1">
    <property type="nucleotide sequence ID" value="NZ_OMKW01000003.1"/>
</dbReference>
<dbReference type="Pfam" id="PF01408">
    <property type="entry name" value="GFO_IDH_MocA"/>
    <property type="match status" value="1"/>
</dbReference>
<dbReference type="PANTHER" id="PTHR22604:SF105">
    <property type="entry name" value="TRANS-1,2-DIHYDROBENZENE-1,2-DIOL DEHYDROGENASE"/>
    <property type="match status" value="1"/>
</dbReference>
<evidence type="ECO:0000313" key="5">
    <source>
        <dbReference type="EMBL" id="SPF30327.1"/>
    </source>
</evidence>